<dbReference type="EMBL" id="OC000119">
    <property type="protein sequence ID" value="CAD7256212.1"/>
    <property type="molecule type" value="Genomic_DNA"/>
</dbReference>
<evidence type="ECO:0000313" key="1">
    <source>
        <dbReference type="EMBL" id="CAD7256212.1"/>
    </source>
</evidence>
<accession>A0A7R9FV44</accession>
<protein>
    <submittedName>
        <fullName evidence="1">Uncharacterized protein</fullName>
    </submittedName>
</protein>
<reference evidence="1" key="1">
    <citation type="submission" date="2020-11" db="EMBL/GenBank/DDBJ databases">
        <authorList>
            <person name="Tran Van P."/>
        </authorList>
    </citation>
    <scope>NUCLEOTIDE SEQUENCE</scope>
</reference>
<proteinExistence type="predicted"/>
<sequence length="159" mass="18384">MVFSGTWEEGFVVCVVYRMYQVKRGQAPGESVSRSTAQRRGVVHKQGFSRIYIFVTLNLIMRTEDKNTNMPRVRIAVLGKVNVGKSACVRPASVGEALPLDNHMLFARLFWSHVTKLSQYVYRQAPSVFSRGYKRRNTRWDGEASQELENRIYKQDYNI</sequence>
<organism evidence="1">
    <name type="scientific">Timema shepardi</name>
    <name type="common">Walking stick</name>
    <dbReference type="NCBI Taxonomy" id="629360"/>
    <lineage>
        <taxon>Eukaryota</taxon>
        <taxon>Metazoa</taxon>
        <taxon>Ecdysozoa</taxon>
        <taxon>Arthropoda</taxon>
        <taxon>Hexapoda</taxon>
        <taxon>Insecta</taxon>
        <taxon>Pterygota</taxon>
        <taxon>Neoptera</taxon>
        <taxon>Polyneoptera</taxon>
        <taxon>Phasmatodea</taxon>
        <taxon>Timematodea</taxon>
        <taxon>Timematoidea</taxon>
        <taxon>Timematidae</taxon>
        <taxon>Timema</taxon>
    </lineage>
</organism>
<dbReference type="AlphaFoldDB" id="A0A7R9FV44"/>
<name>A0A7R9FV44_TIMSH</name>
<gene>
    <name evidence="1" type="ORF">TSIB3V08_LOCUS498</name>
</gene>